<comment type="caution">
    <text evidence="10">The sequence shown here is derived from an EMBL/GenBank/DDBJ whole genome shotgun (WGS) entry which is preliminary data.</text>
</comment>
<accession>A0A938BRG1</accession>
<dbReference type="GO" id="GO:0006281">
    <property type="term" value="P:DNA repair"/>
    <property type="evidence" value="ECO:0007669"/>
    <property type="project" value="UniProtKB-KW"/>
</dbReference>
<evidence type="ECO:0000256" key="5">
    <source>
        <dbReference type="ARBA" id="ARBA00022763"/>
    </source>
</evidence>
<dbReference type="Gene3D" id="3.60.10.10">
    <property type="entry name" value="Endonuclease/exonuclease/phosphatase"/>
    <property type="match status" value="1"/>
</dbReference>
<evidence type="ECO:0000256" key="1">
    <source>
        <dbReference type="ARBA" id="ARBA00001936"/>
    </source>
</evidence>
<evidence type="ECO:0000259" key="9">
    <source>
        <dbReference type="Pfam" id="PF03372"/>
    </source>
</evidence>
<keyword evidence="7" id="KW-0460">Magnesium</keyword>
<gene>
    <name evidence="10" type="ORF">FJY75_10530</name>
</gene>
<dbReference type="PANTHER" id="PTHR15822">
    <property type="entry name" value="TRAF AND TNF RECEPTOR-ASSOCIATED PROTEIN"/>
    <property type="match status" value="1"/>
</dbReference>
<feature type="non-terminal residue" evidence="10">
    <location>
        <position position="574"/>
    </location>
</feature>
<dbReference type="GO" id="GO:0004519">
    <property type="term" value="F:endonuclease activity"/>
    <property type="evidence" value="ECO:0007669"/>
    <property type="project" value="UniProtKB-KW"/>
</dbReference>
<evidence type="ECO:0000256" key="3">
    <source>
        <dbReference type="ARBA" id="ARBA00022722"/>
    </source>
</evidence>
<dbReference type="Pfam" id="PF03372">
    <property type="entry name" value="Exo_endo_phos"/>
    <property type="match status" value="1"/>
</dbReference>
<evidence type="ECO:0000256" key="8">
    <source>
        <dbReference type="ARBA" id="ARBA00023204"/>
    </source>
</evidence>
<proteinExistence type="predicted"/>
<dbReference type="EMBL" id="VGIY01000309">
    <property type="protein sequence ID" value="MBM3318272.1"/>
    <property type="molecule type" value="Genomic_DNA"/>
</dbReference>
<feature type="domain" description="Endonuclease/exonuclease/phosphatase" evidence="9">
    <location>
        <begin position="224"/>
        <end position="454"/>
    </location>
</feature>
<keyword evidence="10" id="KW-0255">Endonuclease</keyword>
<dbReference type="GO" id="GO:0046872">
    <property type="term" value="F:metal ion binding"/>
    <property type="evidence" value="ECO:0007669"/>
    <property type="project" value="UniProtKB-KW"/>
</dbReference>
<comment type="cofactor">
    <cofactor evidence="1">
        <name>Mn(2+)</name>
        <dbReference type="ChEBI" id="CHEBI:29035"/>
    </cofactor>
</comment>
<dbReference type="InterPro" id="IPR051547">
    <property type="entry name" value="TDP2-like"/>
</dbReference>
<protein>
    <submittedName>
        <fullName evidence="10">Endonuclease/exonuclease/phosphatase family protein</fullName>
    </submittedName>
</protein>
<keyword evidence="4" id="KW-0479">Metal-binding</keyword>
<dbReference type="Proteomes" id="UP000748308">
    <property type="component" value="Unassembled WGS sequence"/>
</dbReference>
<keyword evidence="8" id="KW-0234">DNA repair</keyword>
<dbReference type="InterPro" id="IPR036691">
    <property type="entry name" value="Endo/exonu/phosph_ase_sf"/>
</dbReference>
<comment type="cofactor">
    <cofactor evidence="2">
        <name>Mg(2+)</name>
        <dbReference type="ChEBI" id="CHEBI:18420"/>
    </cofactor>
</comment>
<keyword evidence="5" id="KW-0227">DNA damage</keyword>
<reference evidence="10" key="1">
    <citation type="submission" date="2019-03" db="EMBL/GenBank/DDBJ databases">
        <title>Lake Tanganyika Metagenome-Assembled Genomes (MAGs).</title>
        <authorList>
            <person name="Tran P."/>
        </authorList>
    </citation>
    <scope>NUCLEOTIDE SEQUENCE</scope>
    <source>
        <strain evidence="10">M_DeepCast_400m_m2_100</strain>
    </source>
</reference>
<dbReference type="InterPro" id="IPR005135">
    <property type="entry name" value="Endo/exonuclease/phosphatase"/>
</dbReference>
<name>A0A938BRG1_UNCEI</name>
<organism evidence="10 11">
    <name type="scientific">Eiseniibacteriota bacterium</name>
    <dbReference type="NCBI Taxonomy" id="2212470"/>
    <lineage>
        <taxon>Bacteria</taxon>
        <taxon>Candidatus Eiseniibacteriota</taxon>
    </lineage>
</organism>
<dbReference type="PANTHER" id="PTHR15822:SF4">
    <property type="entry name" value="TYROSYL-DNA PHOSPHODIESTERASE 2"/>
    <property type="match status" value="1"/>
</dbReference>
<evidence type="ECO:0000256" key="6">
    <source>
        <dbReference type="ARBA" id="ARBA00022801"/>
    </source>
</evidence>
<keyword evidence="3" id="KW-0540">Nuclease</keyword>
<evidence type="ECO:0000313" key="10">
    <source>
        <dbReference type="EMBL" id="MBM3318272.1"/>
    </source>
</evidence>
<sequence>MSGSRILAVAAATLLWVGLAGPAGAEQRRILLDGFTGDWAGLAPIHVDPAGDGGSSGIDITEIYAVNDEERLYLRFVVNTDLILQHEDNRLSLYLDTDNNAQTGFPQPPLGADLRWDFGDLRGFFFTSEGWTALEWDDVGLISAPTHSGPEFEICFDRFAVPDGVHPLFPGETIRLLFHDWAGGGDWAPNYGGAASYTFSPGPPPAPIDTLRIEPAVSGGCRLLTYNVLQDNLFDPWKQLAFGRLLNAIQPDVICFQEIYDHTAAQTRQVVENLLGGTWEASQVGDMVLLTRSSIIESWSLAGGRAGAHLIAPLGAFGHDLLVINCHLSCCAWGDAARQAQVDAVMAFVRDARTSGGQLDLTPENPIVITGDMNFIGRERQLRTLLTGDIADNATYGPDFAPDWDDTPLADAIPRHPLQAMTYTWYKRTSPYSPGRIDYIIFSDSNTEANKPMTLQTVGLPTAYLQAYGLVATDSAVASDHLPTFADLRPAQSGAIALEPAARGPRLVLEGTQPVIGLVRLRSLGGTRGSGLGEAALLEILDLSGRRLRTLAPEAGEAGGPVWTWDGRDAAGRL</sequence>
<dbReference type="AlphaFoldDB" id="A0A938BRG1"/>
<dbReference type="GO" id="GO:0016787">
    <property type="term" value="F:hydrolase activity"/>
    <property type="evidence" value="ECO:0007669"/>
    <property type="project" value="UniProtKB-KW"/>
</dbReference>
<evidence type="ECO:0000256" key="7">
    <source>
        <dbReference type="ARBA" id="ARBA00022842"/>
    </source>
</evidence>
<evidence type="ECO:0000313" key="11">
    <source>
        <dbReference type="Proteomes" id="UP000748308"/>
    </source>
</evidence>
<keyword evidence="6" id="KW-0378">Hydrolase</keyword>
<dbReference type="SUPFAM" id="SSF56219">
    <property type="entry name" value="DNase I-like"/>
    <property type="match status" value="1"/>
</dbReference>
<dbReference type="Gene3D" id="2.60.40.1190">
    <property type="match status" value="1"/>
</dbReference>
<evidence type="ECO:0000256" key="2">
    <source>
        <dbReference type="ARBA" id="ARBA00001946"/>
    </source>
</evidence>
<evidence type="ECO:0000256" key="4">
    <source>
        <dbReference type="ARBA" id="ARBA00022723"/>
    </source>
</evidence>